<accession>A0ABW1F1V0</accession>
<reference evidence="2" key="1">
    <citation type="journal article" date="2019" name="Int. J. Syst. Evol. Microbiol.">
        <title>The Global Catalogue of Microorganisms (GCM) 10K type strain sequencing project: providing services to taxonomists for standard genome sequencing and annotation.</title>
        <authorList>
            <consortium name="The Broad Institute Genomics Platform"/>
            <consortium name="The Broad Institute Genome Sequencing Center for Infectious Disease"/>
            <person name="Wu L."/>
            <person name="Ma J."/>
        </authorList>
    </citation>
    <scope>NUCLEOTIDE SEQUENCE [LARGE SCALE GENOMIC DNA]</scope>
    <source>
        <strain evidence="2">CGMCC 4.1469</strain>
    </source>
</reference>
<protein>
    <submittedName>
        <fullName evidence="1">Uncharacterized protein</fullName>
    </submittedName>
</protein>
<keyword evidence="2" id="KW-1185">Reference proteome</keyword>
<comment type="caution">
    <text evidence="1">The sequence shown here is derived from an EMBL/GenBank/DDBJ whole genome shotgun (WGS) entry which is preliminary data.</text>
</comment>
<dbReference type="RefSeq" id="WP_345329075.1">
    <property type="nucleotide sequence ID" value="NZ_BAAAVH010000069.1"/>
</dbReference>
<gene>
    <name evidence="1" type="ORF">ACFP0N_24290</name>
</gene>
<dbReference type="EMBL" id="JBHSOD010000035">
    <property type="protein sequence ID" value="MFC5888093.1"/>
    <property type="molecule type" value="Genomic_DNA"/>
</dbReference>
<name>A0ABW1F1V0_9ACTN</name>
<proteinExistence type="predicted"/>
<sequence length="139" mass="14891">MGMRKAVDQVVHEAELQLTDGTWELIVTDSNLARQTAAALDAAVGPIDAHQALPRIERLAALREALAALAVTVARTHGHLAWFLADASSHLAPVLHWRALDTRSDRTFGAALPTSGELADAEEAIRLLAAMLTRISQDA</sequence>
<evidence type="ECO:0000313" key="2">
    <source>
        <dbReference type="Proteomes" id="UP001596067"/>
    </source>
</evidence>
<evidence type="ECO:0000313" key="1">
    <source>
        <dbReference type="EMBL" id="MFC5888093.1"/>
    </source>
</evidence>
<dbReference type="Proteomes" id="UP001596067">
    <property type="component" value="Unassembled WGS sequence"/>
</dbReference>
<organism evidence="1 2">
    <name type="scientific">Kitasatospora aburaviensis</name>
    <dbReference type="NCBI Taxonomy" id="67265"/>
    <lineage>
        <taxon>Bacteria</taxon>
        <taxon>Bacillati</taxon>
        <taxon>Actinomycetota</taxon>
        <taxon>Actinomycetes</taxon>
        <taxon>Kitasatosporales</taxon>
        <taxon>Streptomycetaceae</taxon>
        <taxon>Kitasatospora</taxon>
    </lineage>
</organism>